<dbReference type="EMBL" id="JACHMJ010000001">
    <property type="protein sequence ID" value="MBB5843508.1"/>
    <property type="molecule type" value="Genomic_DNA"/>
</dbReference>
<feature type="compositionally biased region" description="Low complexity" evidence="5">
    <location>
        <begin position="1"/>
        <end position="13"/>
    </location>
</feature>
<proteinExistence type="predicted"/>
<name>A0A841AMF7_9MICO</name>
<dbReference type="GO" id="GO:0000976">
    <property type="term" value="F:transcription cis-regulatory region binding"/>
    <property type="evidence" value="ECO:0007669"/>
    <property type="project" value="TreeGrafter"/>
</dbReference>
<evidence type="ECO:0000313" key="7">
    <source>
        <dbReference type="EMBL" id="MBB5843508.1"/>
    </source>
</evidence>
<dbReference type="PANTHER" id="PTHR30055:SF234">
    <property type="entry name" value="HTH-TYPE TRANSCRIPTIONAL REGULATOR BETI"/>
    <property type="match status" value="1"/>
</dbReference>
<evidence type="ECO:0000259" key="6">
    <source>
        <dbReference type="PROSITE" id="PS50977"/>
    </source>
</evidence>
<feature type="domain" description="HTH tetR-type" evidence="6">
    <location>
        <begin position="24"/>
        <end position="83"/>
    </location>
</feature>
<evidence type="ECO:0000256" key="3">
    <source>
        <dbReference type="ARBA" id="ARBA00023163"/>
    </source>
</evidence>
<dbReference type="GO" id="GO:0003700">
    <property type="term" value="F:DNA-binding transcription factor activity"/>
    <property type="evidence" value="ECO:0007669"/>
    <property type="project" value="TreeGrafter"/>
</dbReference>
<dbReference type="SUPFAM" id="SSF48498">
    <property type="entry name" value="Tetracyclin repressor-like, C-terminal domain"/>
    <property type="match status" value="1"/>
</dbReference>
<dbReference type="Gene3D" id="1.10.357.10">
    <property type="entry name" value="Tetracycline Repressor, domain 2"/>
    <property type="match status" value="1"/>
</dbReference>
<gene>
    <name evidence="7" type="ORF">HD599_001831</name>
</gene>
<dbReference type="RefSeq" id="WP_184236360.1">
    <property type="nucleotide sequence ID" value="NZ_JACHMJ010000001.1"/>
</dbReference>
<dbReference type="PANTHER" id="PTHR30055">
    <property type="entry name" value="HTH-TYPE TRANSCRIPTIONAL REGULATOR RUTR"/>
    <property type="match status" value="1"/>
</dbReference>
<feature type="region of interest" description="Disordered" evidence="5">
    <location>
        <begin position="1"/>
        <end position="21"/>
    </location>
</feature>
<feature type="DNA-binding region" description="H-T-H motif" evidence="4">
    <location>
        <begin position="46"/>
        <end position="65"/>
    </location>
</feature>
<dbReference type="InterPro" id="IPR001647">
    <property type="entry name" value="HTH_TetR"/>
</dbReference>
<reference evidence="7 8" key="1">
    <citation type="submission" date="2020-08" db="EMBL/GenBank/DDBJ databases">
        <title>Sequencing the genomes of 1000 actinobacteria strains.</title>
        <authorList>
            <person name="Klenk H.-P."/>
        </authorList>
    </citation>
    <scope>NUCLEOTIDE SEQUENCE [LARGE SCALE GENOMIC DNA]</scope>
    <source>
        <strain evidence="7 8">DSM 105784</strain>
    </source>
</reference>
<comment type="caution">
    <text evidence="7">The sequence shown here is derived from an EMBL/GenBank/DDBJ whole genome shotgun (WGS) entry which is preliminary data.</text>
</comment>
<evidence type="ECO:0000256" key="1">
    <source>
        <dbReference type="ARBA" id="ARBA00023015"/>
    </source>
</evidence>
<evidence type="ECO:0000313" key="8">
    <source>
        <dbReference type="Proteomes" id="UP000536685"/>
    </source>
</evidence>
<dbReference type="AlphaFoldDB" id="A0A841AMF7"/>
<dbReference type="Pfam" id="PF00440">
    <property type="entry name" value="TetR_N"/>
    <property type="match status" value="1"/>
</dbReference>
<keyword evidence="3" id="KW-0804">Transcription</keyword>
<evidence type="ECO:0000256" key="4">
    <source>
        <dbReference type="PROSITE-ProRule" id="PRU00335"/>
    </source>
</evidence>
<accession>A0A841AMF7</accession>
<dbReference type="PROSITE" id="PS01081">
    <property type="entry name" value="HTH_TETR_1"/>
    <property type="match status" value="1"/>
</dbReference>
<keyword evidence="2 4" id="KW-0238">DNA-binding</keyword>
<dbReference type="InterPro" id="IPR050109">
    <property type="entry name" value="HTH-type_TetR-like_transc_reg"/>
</dbReference>
<dbReference type="InterPro" id="IPR009057">
    <property type="entry name" value="Homeodomain-like_sf"/>
</dbReference>
<dbReference type="InterPro" id="IPR036271">
    <property type="entry name" value="Tet_transcr_reg_TetR-rel_C_sf"/>
</dbReference>
<evidence type="ECO:0000256" key="5">
    <source>
        <dbReference type="SAM" id="MobiDB-lite"/>
    </source>
</evidence>
<dbReference type="InterPro" id="IPR023772">
    <property type="entry name" value="DNA-bd_HTH_TetR-type_CS"/>
</dbReference>
<sequence>MTDAPAPDATTTAISQPDMRADSRRNRVRLVAAARELVAEKGLDVTAAEIAARAEVGVGTLYRRFGSKEALLDDILADGLDEVEAVALLSLEDPDAWNGLVAFFRFFSQTQVGNQGIAEFLAANSDLPGEAIRDDSRPLRELVQQIVRRAHDAGVLRADVTWQDFIVLSRASVDAGDCLGFHAPSDQWERTCAVILNGLRAPR</sequence>
<dbReference type="PRINTS" id="PR00455">
    <property type="entry name" value="HTHTETR"/>
</dbReference>
<dbReference type="PROSITE" id="PS50977">
    <property type="entry name" value="HTH_TETR_2"/>
    <property type="match status" value="1"/>
</dbReference>
<organism evidence="7 8">
    <name type="scientific">Conyzicola lurida</name>
    <dbReference type="NCBI Taxonomy" id="1172621"/>
    <lineage>
        <taxon>Bacteria</taxon>
        <taxon>Bacillati</taxon>
        <taxon>Actinomycetota</taxon>
        <taxon>Actinomycetes</taxon>
        <taxon>Micrococcales</taxon>
        <taxon>Microbacteriaceae</taxon>
        <taxon>Conyzicola</taxon>
    </lineage>
</organism>
<dbReference type="SUPFAM" id="SSF46689">
    <property type="entry name" value="Homeodomain-like"/>
    <property type="match status" value="1"/>
</dbReference>
<protein>
    <submittedName>
        <fullName evidence="7">AcrR family transcriptional regulator</fullName>
    </submittedName>
</protein>
<evidence type="ECO:0000256" key="2">
    <source>
        <dbReference type="ARBA" id="ARBA00023125"/>
    </source>
</evidence>
<dbReference type="InterPro" id="IPR049445">
    <property type="entry name" value="TetR_SbtR-like_C"/>
</dbReference>
<dbReference type="Proteomes" id="UP000536685">
    <property type="component" value="Unassembled WGS sequence"/>
</dbReference>
<dbReference type="Pfam" id="PF21597">
    <property type="entry name" value="TetR_C_43"/>
    <property type="match status" value="1"/>
</dbReference>
<keyword evidence="8" id="KW-1185">Reference proteome</keyword>
<keyword evidence="1" id="KW-0805">Transcription regulation</keyword>